<dbReference type="GeneID" id="111006160"/>
<dbReference type="RefSeq" id="XP_022133622.1">
    <property type="nucleotide sequence ID" value="XM_022277930.1"/>
</dbReference>
<dbReference type="PANTHER" id="PTHR31375">
    <property type="match status" value="1"/>
</dbReference>
<evidence type="ECO:0000256" key="2">
    <source>
        <dbReference type="ARBA" id="ARBA00008834"/>
    </source>
</evidence>
<dbReference type="Proteomes" id="UP000504603">
    <property type="component" value="Unplaced"/>
</dbReference>
<proteinExistence type="inferred from homology"/>
<evidence type="ECO:0000256" key="14">
    <source>
        <dbReference type="SAM" id="SignalP"/>
    </source>
</evidence>
<accession>A0A6J1BX76</accession>
<dbReference type="KEGG" id="mcha:111006160"/>
<dbReference type="OrthoDB" id="187139at2759"/>
<evidence type="ECO:0000313" key="15">
    <source>
        <dbReference type="Proteomes" id="UP000504603"/>
    </source>
</evidence>
<dbReference type="InterPro" id="IPR012334">
    <property type="entry name" value="Pectin_lyas_fold"/>
</dbReference>
<dbReference type="FunFam" id="2.160.20.10:FF:000032">
    <property type="entry name" value="Pectin lyase-like superfamily protein"/>
    <property type="match status" value="1"/>
</dbReference>
<feature type="active site" evidence="12">
    <location>
        <position position="251"/>
    </location>
</feature>
<evidence type="ECO:0000256" key="11">
    <source>
        <dbReference type="ARBA" id="ARBA00034074"/>
    </source>
</evidence>
<comment type="subcellular location">
    <subcellularLocation>
        <location evidence="1">Secreted</location>
        <location evidence="1">Cell wall</location>
    </subcellularLocation>
</comment>
<gene>
    <name evidence="16" type="primary">LOC111006160</name>
</gene>
<reference evidence="16" key="1">
    <citation type="submission" date="2025-08" db="UniProtKB">
        <authorList>
            <consortium name="RefSeq"/>
        </authorList>
    </citation>
    <scope>IDENTIFICATION</scope>
    <source>
        <strain evidence="16">OHB3-1</strain>
    </source>
</reference>
<evidence type="ECO:0000313" key="16">
    <source>
        <dbReference type="RefSeq" id="XP_022133622.1"/>
    </source>
</evidence>
<name>A0A6J1BX76_MOMCH</name>
<dbReference type="GO" id="GO:0004650">
    <property type="term" value="F:polygalacturonase activity"/>
    <property type="evidence" value="ECO:0007669"/>
    <property type="project" value="UniProtKB-EC"/>
</dbReference>
<dbReference type="AlphaFoldDB" id="A0A6J1BX76"/>
<keyword evidence="6 14" id="KW-0732">Signal</keyword>
<evidence type="ECO:0000256" key="1">
    <source>
        <dbReference type="ARBA" id="ARBA00004191"/>
    </source>
</evidence>
<dbReference type="InterPro" id="IPR000743">
    <property type="entry name" value="Glyco_hydro_28"/>
</dbReference>
<dbReference type="GO" id="GO:0005975">
    <property type="term" value="P:carbohydrate metabolic process"/>
    <property type="evidence" value="ECO:0007669"/>
    <property type="project" value="InterPro"/>
</dbReference>
<protein>
    <recommendedName>
        <fullName evidence="3">endo-polygalacturonase</fullName>
        <ecNumber evidence="3">3.2.1.15</ecNumber>
    </recommendedName>
</protein>
<evidence type="ECO:0000256" key="10">
    <source>
        <dbReference type="ARBA" id="ARBA00023316"/>
    </source>
</evidence>
<evidence type="ECO:0000256" key="6">
    <source>
        <dbReference type="ARBA" id="ARBA00022729"/>
    </source>
</evidence>
<dbReference type="Pfam" id="PF00295">
    <property type="entry name" value="Glyco_hydro_28"/>
    <property type="match status" value="1"/>
</dbReference>
<evidence type="ECO:0000256" key="9">
    <source>
        <dbReference type="ARBA" id="ARBA00023295"/>
    </source>
</evidence>
<evidence type="ECO:0000256" key="4">
    <source>
        <dbReference type="ARBA" id="ARBA00022512"/>
    </source>
</evidence>
<evidence type="ECO:0000256" key="5">
    <source>
        <dbReference type="ARBA" id="ARBA00022525"/>
    </source>
</evidence>
<comment type="catalytic activity">
    <reaction evidence="11">
        <text>(1,4-alpha-D-galacturonosyl)n+m + H2O = (1,4-alpha-D-galacturonosyl)n + (1,4-alpha-D-galacturonosyl)m.</text>
        <dbReference type="EC" id="3.2.1.15"/>
    </reaction>
</comment>
<dbReference type="InterPro" id="IPR006626">
    <property type="entry name" value="PbH1"/>
</dbReference>
<keyword evidence="9 13" id="KW-0326">Glycosidase</keyword>
<evidence type="ECO:0000256" key="3">
    <source>
        <dbReference type="ARBA" id="ARBA00012736"/>
    </source>
</evidence>
<keyword evidence="8 13" id="KW-0378">Hydrolase</keyword>
<comment type="similarity">
    <text evidence="2 13">Belongs to the glycosyl hydrolase 28 family.</text>
</comment>
<dbReference type="SUPFAM" id="SSF51126">
    <property type="entry name" value="Pectin lyase-like"/>
    <property type="match status" value="1"/>
</dbReference>
<feature type="chain" id="PRO_5026751768" description="endo-polygalacturonase" evidence="14">
    <location>
        <begin position="25"/>
        <end position="410"/>
    </location>
</feature>
<keyword evidence="15" id="KW-1185">Reference proteome</keyword>
<keyword evidence="10" id="KW-0961">Cell wall biogenesis/degradation</keyword>
<evidence type="ECO:0000256" key="13">
    <source>
        <dbReference type="RuleBase" id="RU361169"/>
    </source>
</evidence>
<evidence type="ECO:0000256" key="8">
    <source>
        <dbReference type="ARBA" id="ARBA00022801"/>
    </source>
</evidence>
<keyword evidence="7" id="KW-0677">Repeat</keyword>
<dbReference type="GO" id="GO:0071555">
    <property type="term" value="P:cell wall organization"/>
    <property type="evidence" value="ECO:0007669"/>
    <property type="project" value="UniProtKB-KW"/>
</dbReference>
<dbReference type="PROSITE" id="PS00502">
    <property type="entry name" value="POLYGALACTURONASE"/>
    <property type="match status" value="1"/>
</dbReference>
<evidence type="ECO:0000256" key="7">
    <source>
        <dbReference type="ARBA" id="ARBA00022737"/>
    </source>
</evidence>
<dbReference type="EC" id="3.2.1.15" evidence="3"/>
<organism evidence="15 16">
    <name type="scientific">Momordica charantia</name>
    <name type="common">Bitter gourd</name>
    <name type="synonym">Balsam pear</name>
    <dbReference type="NCBI Taxonomy" id="3673"/>
    <lineage>
        <taxon>Eukaryota</taxon>
        <taxon>Viridiplantae</taxon>
        <taxon>Streptophyta</taxon>
        <taxon>Embryophyta</taxon>
        <taxon>Tracheophyta</taxon>
        <taxon>Spermatophyta</taxon>
        <taxon>Magnoliopsida</taxon>
        <taxon>eudicotyledons</taxon>
        <taxon>Gunneridae</taxon>
        <taxon>Pentapetalae</taxon>
        <taxon>rosids</taxon>
        <taxon>fabids</taxon>
        <taxon>Cucurbitales</taxon>
        <taxon>Cucurbitaceae</taxon>
        <taxon>Momordiceae</taxon>
        <taxon>Momordica</taxon>
    </lineage>
</organism>
<dbReference type="Gene3D" id="2.160.20.10">
    <property type="entry name" value="Single-stranded right-handed beta-helix, Pectin lyase-like"/>
    <property type="match status" value="1"/>
</dbReference>
<sequence length="410" mass="44559">MANFLASFVLVLAIFAQFHQIISAQTFNVINYGAVGNGATEDTQAFLNAWKATCKSNSSSSPTMVVPGGKSFLLQPFTFNGRRCKSPNIRIVIDGELIAPKGPSGWKYKGKKCRQWILFEHMKGLKIQGSGTINGRGSTWWRLSCTQNKRVCGKKPTGFILEHSEKVQIKGLTFKDSPQMHMAFGRSRNVYANNLHIQAPANSPNTDGIHIQNSQRILIRSSYIGTGDDCISIGDGSSRISISNISCGPGHGISIGSLGKHGQRETVEHIHVRDVTFTGTTNGARIKTWQGGRGYARHISFEGITSRGSSNPIVIDQFYCDHEQCKNQTSAVKISNVLYRKISGTSGSEIAVKLACSDSIPCRNIMMKDIELIPTGLDGTQSTSSFCGNVVNGLQNGTVIPSVPCLNQTR</sequence>
<keyword evidence="4" id="KW-0134">Cell wall</keyword>
<dbReference type="SMART" id="SM00710">
    <property type="entry name" value="PbH1"/>
    <property type="match status" value="5"/>
</dbReference>
<dbReference type="InterPro" id="IPR011050">
    <property type="entry name" value="Pectin_lyase_fold/virulence"/>
</dbReference>
<feature type="signal peptide" evidence="14">
    <location>
        <begin position="1"/>
        <end position="24"/>
    </location>
</feature>
<keyword evidence="5" id="KW-0964">Secreted</keyword>
<evidence type="ECO:0000256" key="12">
    <source>
        <dbReference type="PROSITE-ProRule" id="PRU10052"/>
    </source>
</evidence>